<dbReference type="GO" id="GO:0009982">
    <property type="term" value="F:pseudouridine synthase activity"/>
    <property type="evidence" value="ECO:0000318"/>
    <property type="project" value="GO_Central"/>
</dbReference>
<evidence type="ECO:0000256" key="1">
    <source>
        <dbReference type="ARBA" id="ARBA00000073"/>
    </source>
</evidence>
<gene>
    <name evidence="4" type="primary">LOC112287613</name>
    <name evidence="3" type="ORF">PHYPA_013479</name>
</gene>
<evidence type="ECO:0000313" key="3">
    <source>
        <dbReference type="EMBL" id="PNR46360.1"/>
    </source>
</evidence>
<dbReference type="AlphaFoldDB" id="A0A2K1JXV9"/>
<dbReference type="SUPFAM" id="SSF55120">
    <property type="entry name" value="Pseudouridine synthase"/>
    <property type="match status" value="1"/>
</dbReference>
<organism evidence="3">
    <name type="scientific">Physcomitrium patens</name>
    <name type="common">Spreading-leaved earth moss</name>
    <name type="synonym">Physcomitrella patens</name>
    <dbReference type="NCBI Taxonomy" id="3218"/>
    <lineage>
        <taxon>Eukaryota</taxon>
        <taxon>Viridiplantae</taxon>
        <taxon>Streptophyta</taxon>
        <taxon>Embryophyta</taxon>
        <taxon>Bryophyta</taxon>
        <taxon>Bryophytina</taxon>
        <taxon>Bryopsida</taxon>
        <taxon>Funariidae</taxon>
        <taxon>Funariales</taxon>
        <taxon>Funariaceae</taxon>
        <taxon>Physcomitrium</taxon>
    </lineage>
</organism>
<dbReference type="Gramene" id="Pp3c10_5730V3.4">
    <property type="protein sequence ID" value="Pp3c10_5730V3.4"/>
    <property type="gene ID" value="Pp3c10_5730"/>
</dbReference>
<protein>
    <recommendedName>
        <fullName evidence="2">Pseudouridine synthase RsuA/RluA-like domain-containing protein</fullName>
    </recommendedName>
</protein>
<dbReference type="EnsemblPlants" id="Pp3c10_5730V3.5">
    <property type="protein sequence ID" value="Pp3c10_5730V3.5"/>
    <property type="gene ID" value="Pp3c10_5730"/>
</dbReference>
<dbReference type="EnsemblPlants" id="Pp3c10_5730V3.4">
    <property type="protein sequence ID" value="Pp3c10_5730V3.4"/>
    <property type="gene ID" value="Pp3c10_5730"/>
</dbReference>
<dbReference type="STRING" id="3218.A0A2K1JXV9"/>
<dbReference type="Gene3D" id="3.30.2350.10">
    <property type="entry name" value="Pseudouridine synthase"/>
    <property type="match status" value="1"/>
</dbReference>
<dbReference type="Gramene" id="Pp3c10_5730V3.1">
    <property type="protein sequence ID" value="Pp3c10_5730V3.1"/>
    <property type="gene ID" value="Pp3c10_5730"/>
</dbReference>
<dbReference type="PANTHER" id="PTHR21600">
    <property type="entry name" value="MITOCHONDRIAL RNA PSEUDOURIDINE SYNTHASE"/>
    <property type="match status" value="1"/>
</dbReference>
<dbReference type="EnsemblPlants" id="Pp3c10_5730V3.6">
    <property type="protein sequence ID" value="Pp3c10_5730V3.6"/>
    <property type="gene ID" value="Pp3c10_5730"/>
</dbReference>
<reference evidence="3 5" key="1">
    <citation type="journal article" date="2008" name="Science">
        <title>The Physcomitrella genome reveals evolutionary insights into the conquest of land by plants.</title>
        <authorList>
            <person name="Rensing S."/>
            <person name="Lang D."/>
            <person name="Zimmer A."/>
            <person name="Terry A."/>
            <person name="Salamov A."/>
            <person name="Shapiro H."/>
            <person name="Nishiyama T."/>
            <person name="Perroud P.-F."/>
            <person name="Lindquist E."/>
            <person name="Kamisugi Y."/>
            <person name="Tanahashi T."/>
            <person name="Sakakibara K."/>
            <person name="Fujita T."/>
            <person name="Oishi K."/>
            <person name="Shin-I T."/>
            <person name="Kuroki Y."/>
            <person name="Toyoda A."/>
            <person name="Suzuki Y."/>
            <person name="Hashimoto A."/>
            <person name="Yamaguchi K."/>
            <person name="Sugano A."/>
            <person name="Kohara Y."/>
            <person name="Fujiyama A."/>
            <person name="Anterola A."/>
            <person name="Aoki S."/>
            <person name="Ashton N."/>
            <person name="Barbazuk W.B."/>
            <person name="Barker E."/>
            <person name="Bennetzen J."/>
            <person name="Bezanilla M."/>
            <person name="Blankenship R."/>
            <person name="Cho S.H."/>
            <person name="Dutcher S."/>
            <person name="Estelle M."/>
            <person name="Fawcett J.A."/>
            <person name="Gundlach H."/>
            <person name="Hanada K."/>
            <person name="Heyl A."/>
            <person name="Hicks K.A."/>
            <person name="Hugh J."/>
            <person name="Lohr M."/>
            <person name="Mayer K."/>
            <person name="Melkozernov A."/>
            <person name="Murata T."/>
            <person name="Nelson D."/>
            <person name="Pils B."/>
            <person name="Prigge M."/>
            <person name="Reiss B."/>
            <person name="Renner T."/>
            <person name="Rombauts S."/>
            <person name="Rushton P."/>
            <person name="Sanderfoot A."/>
            <person name="Schween G."/>
            <person name="Shiu S.-H."/>
            <person name="Stueber K."/>
            <person name="Theodoulou F.L."/>
            <person name="Tu H."/>
            <person name="Van de Peer Y."/>
            <person name="Verrier P.J."/>
            <person name="Waters E."/>
            <person name="Wood A."/>
            <person name="Yang L."/>
            <person name="Cove D."/>
            <person name="Cuming A."/>
            <person name="Hasebe M."/>
            <person name="Lucas S."/>
            <person name="Mishler D.B."/>
            <person name="Reski R."/>
            <person name="Grigoriev I."/>
            <person name="Quatrano R.S."/>
            <person name="Boore J.L."/>
        </authorList>
    </citation>
    <scope>NUCLEOTIDE SEQUENCE [LARGE SCALE GENOMIC DNA]</scope>
    <source>
        <strain evidence="4 5">cv. Gransden 2004</strain>
    </source>
</reference>
<dbReference type="InterPro" id="IPR006145">
    <property type="entry name" value="PsdUridine_synth_RsuA/RluA"/>
</dbReference>
<dbReference type="RefSeq" id="XP_024386547.1">
    <property type="nucleotide sequence ID" value="XM_024530779.2"/>
</dbReference>
<dbReference type="GO" id="GO:0000455">
    <property type="term" value="P:enzyme-directed rRNA pseudouridine synthesis"/>
    <property type="evidence" value="ECO:0000318"/>
    <property type="project" value="GO_Central"/>
</dbReference>
<dbReference type="PaxDb" id="3218-PP1S51_31V6.1"/>
<dbReference type="OrthoDB" id="424794at2759"/>
<evidence type="ECO:0000313" key="4">
    <source>
        <dbReference type="EnsemblPlants" id="Pp3c10_5730V3.1"/>
    </source>
</evidence>
<dbReference type="Proteomes" id="UP000006727">
    <property type="component" value="Chromosome 10"/>
</dbReference>
<dbReference type="EnsemblPlants" id="Pp3c10_5730V3.1">
    <property type="protein sequence ID" value="Pp3c10_5730V3.1"/>
    <property type="gene ID" value="Pp3c10_5730"/>
</dbReference>
<reference evidence="4" key="3">
    <citation type="submission" date="2020-12" db="UniProtKB">
        <authorList>
            <consortium name="EnsemblPlants"/>
        </authorList>
    </citation>
    <scope>IDENTIFICATION</scope>
</reference>
<dbReference type="InterPro" id="IPR006224">
    <property type="entry name" value="PsdUridine_synth_RluA-like_CS"/>
</dbReference>
<dbReference type="PROSITE" id="PS01129">
    <property type="entry name" value="PSI_RLU"/>
    <property type="match status" value="1"/>
</dbReference>
<dbReference type="InterPro" id="IPR020103">
    <property type="entry name" value="PsdUridine_synth_cat_dom_sf"/>
</dbReference>
<dbReference type="InterPro" id="IPR050188">
    <property type="entry name" value="RluA_PseudoU_synthase"/>
</dbReference>
<accession>A0A2K1JXV9</accession>
<dbReference type="GO" id="GO:0003723">
    <property type="term" value="F:RNA binding"/>
    <property type="evidence" value="ECO:0007669"/>
    <property type="project" value="InterPro"/>
</dbReference>
<dbReference type="EMBL" id="ABEU02000010">
    <property type="protein sequence ID" value="PNR46360.1"/>
    <property type="molecule type" value="Genomic_DNA"/>
</dbReference>
<dbReference type="Gramene" id="Pp3c10_5730V3.6">
    <property type="protein sequence ID" value="Pp3c10_5730V3.6"/>
    <property type="gene ID" value="Pp3c10_5730"/>
</dbReference>
<dbReference type="RefSeq" id="XP_024386545.1">
    <property type="nucleotide sequence ID" value="XM_024530777.2"/>
</dbReference>
<dbReference type="PANTHER" id="PTHR21600:SF40">
    <property type="entry name" value="PSEUDOURIDYLATE SYNTHASE RPUSD2"/>
    <property type="match status" value="1"/>
</dbReference>
<comment type="catalytic activity">
    <reaction evidence="1">
        <text>a uridine in RNA = a pseudouridine in RNA</text>
        <dbReference type="Rhea" id="RHEA:48348"/>
        <dbReference type="Rhea" id="RHEA-COMP:12068"/>
        <dbReference type="Rhea" id="RHEA-COMP:12069"/>
        <dbReference type="ChEBI" id="CHEBI:65314"/>
        <dbReference type="ChEBI" id="CHEBI:65315"/>
    </reaction>
</comment>
<dbReference type="CDD" id="cd02557">
    <property type="entry name" value="PseudoU_synth_ScRIB2"/>
    <property type="match status" value="1"/>
</dbReference>
<name>A0A2K1JXV9_PHYPA</name>
<dbReference type="GeneID" id="112287613"/>
<evidence type="ECO:0000313" key="5">
    <source>
        <dbReference type="Proteomes" id="UP000006727"/>
    </source>
</evidence>
<keyword evidence="5" id="KW-1185">Reference proteome</keyword>
<feature type="domain" description="Pseudouridine synthase RsuA/RluA-like" evidence="2">
    <location>
        <begin position="182"/>
        <end position="355"/>
    </location>
</feature>
<dbReference type="RefSeq" id="XP_024386546.1">
    <property type="nucleotide sequence ID" value="XM_024530778.2"/>
</dbReference>
<reference evidence="3 5" key="2">
    <citation type="journal article" date="2018" name="Plant J.">
        <title>The Physcomitrella patens chromosome-scale assembly reveals moss genome structure and evolution.</title>
        <authorList>
            <person name="Lang D."/>
            <person name="Ullrich K.K."/>
            <person name="Murat F."/>
            <person name="Fuchs J."/>
            <person name="Jenkins J."/>
            <person name="Haas F.B."/>
            <person name="Piednoel M."/>
            <person name="Gundlach H."/>
            <person name="Van Bel M."/>
            <person name="Meyberg R."/>
            <person name="Vives C."/>
            <person name="Morata J."/>
            <person name="Symeonidi A."/>
            <person name="Hiss M."/>
            <person name="Muchero W."/>
            <person name="Kamisugi Y."/>
            <person name="Saleh O."/>
            <person name="Blanc G."/>
            <person name="Decker E.L."/>
            <person name="van Gessel N."/>
            <person name="Grimwood J."/>
            <person name="Hayes R.D."/>
            <person name="Graham S.W."/>
            <person name="Gunter L.E."/>
            <person name="McDaniel S.F."/>
            <person name="Hoernstein S.N.W."/>
            <person name="Larsson A."/>
            <person name="Li F.W."/>
            <person name="Perroud P.F."/>
            <person name="Phillips J."/>
            <person name="Ranjan P."/>
            <person name="Rokshar D.S."/>
            <person name="Rothfels C.J."/>
            <person name="Schneider L."/>
            <person name="Shu S."/>
            <person name="Stevenson D.W."/>
            <person name="Thummler F."/>
            <person name="Tillich M."/>
            <person name="Villarreal Aguilar J.C."/>
            <person name="Widiez T."/>
            <person name="Wong G.K."/>
            <person name="Wymore A."/>
            <person name="Zhang Y."/>
            <person name="Zimmer A.D."/>
            <person name="Quatrano R.S."/>
            <person name="Mayer K.F.X."/>
            <person name="Goodstein D."/>
            <person name="Casacuberta J.M."/>
            <person name="Vandepoele K."/>
            <person name="Reski R."/>
            <person name="Cuming A.C."/>
            <person name="Tuskan G.A."/>
            <person name="Maumus F."/>
            <person name="Salse J."/>
            <person name="Schmutz J."/>
            <person name="Rensing S.A."/>
        </authorList>
    </citation>
    <scope>NUCLEOTIDE SEQUENCE [LARGE SCALE GENOMIC DNA]</scope>
    <source>
        <strain evidence="4 5">cv. Gransden 2004</strain>
    </source>
</reference>
<dbReference type="Gramene" id="Pp3c10_5730V3.5">
    <property type="protein sequence ID" value="Pp3c10_5730V3.5"/>
    <property type="gene ID" value="Pp3c10_5730"/>
</dbReference>
<sequence length="557" mass="62012">MVFLHTAVAQYQFEPIHVAASRIVDTNTTHGFSAVTLCRGRFIMAATGKLAISHGGVEAEVEAQIAADLNITWETPSTTPCPDDYIIMNGTRMVRPYFFEFLAHVKKRWEGKTVVDLFAQEFRQRPREYYEEAVKRGRIRVEGKVVAPSYVVRDSQTMSHFVHRHEPPVLAGRVIVLEEGPDIIVVSKPATVPVHPCGQYRKNSVISILEAEHKTGPLFPVHRLDRLVSGLLILARNSRTADFFRQEIEAGVVQKQYVAKVKGVFPAEEVELNAAVIYDPREGRSSVEVRARPAKEIAVEIESTLKGASKRTPESDAKSKESCTKFRRLSTDGVDSIVQCMPLTGRTHQIRVHLQYLGFPIANDDLYLHSNVTKRSKANTTADRAAKIPEVPETISEVKDSSIAVLSTVSVDVNYSDERLDSSNVTAPSVAVTNTKQGDNTREAEREKLQEHSKNAEIIDRRSSEDAENACSNGGDLLEPGVSLSIEANEVPELQKERSQFVSKSINPNFMVDPLCTHCPNMAPTGYTGDDEGLWLHCIRYSGSNWTYECPLPEWAL</sequence>
<evidence type="ECO:0000259" key="2">
    <source>
        <dbReference type="Pfam" id="PF00849"/>
    </source>
</evidence>
<dbReference type="Pfam" id="PF00849">
    <property type="entry name" value="PseudoU_synth_2"/>
    <property type="match status" value="1"/>
</dbReference>
<proteinExistence type="predicted"/>